<dbReference type="Proteomes" id="UP000789920">
    <property type="component" value="Unassembled WGS sequence"/>
</dbReference>
<accession>A0ACA9PQ50</accession>
<evidence type="ECO:0000313" key="2">
    <source>
        <dbReference type="Proteomes" id="UP000789920"/>
    </source>
</evidence>
<dbReference type="EMBL" id="CAJVQC010022572">
    <property type="protein sequence ID" value="CAG8718609.1"/>
    <property type="molecule type" value="Genomic_DNA"/>
</dbReference>
<organism evidence="1 2">
    <name type="scientific">Racocetra persica</name>
    <dbReference type="NCBI Taxonomy" id="160502"/>
    <lineage>
        <taxon>Eukaryota</taxon>
        <taxon>Fungi</taxon>
        <taxon>Fungi incertae sedis</taxon>
        <taxon>Mucoromycota</taxon>
        <taxon>Glomeromycotina</taxon>
        <taxon>Glomeromycetes</taxon>
        <taxon>Diversisporales</taxon>
        <taxon>Gigasporaceae</taxon>
        <taxon>Racocetra</taxon>
    </lineage>
</organism>
<reference evidence="1" key="1">
    <citation type="submission" date="2021-06" db="EMBL/GenBank/DDBJ databases">
        <authorList>
            <person name="Kallberg Y."/>
            <person name="Tangrot J."/>
            <person name="Rosling A."/>
        </authorList>
    </citation>
    <scope>NUCLEOTIDE SEQUENCE</scope>
    <source>
        <strain evidence="1">MA461A</strain>
    </source>
</reference>
<proteinExistence type="predicted"/>
<sequence>DQMESYLEQNRTIAASCEVELADNRLTLLFAENCCFVFFQIVQVYFCLNAVIHQNMIQIFVILGLNIACSLYGIAQQYEVESGLNVIMFSCPGVYTFSPNYESFEYPNMIISSLFAFVNLILAWRLFLLYEKQMYEKANIEINKQGRFHENAHFCYDAKVGYILDHRKCCINGCNNPVSWATINNFIRKWKIGLYIFLALWVFFVADFAFLIKDASSAASSGWYFWLST</sequence>
<feature type="non-terminal residue" evidence="1">
    <location>
        <position position="229"/>
    </location>
</feature>
<keyword evidence="2" id="KW-1185">Reference proteome</keyword>
<gene>
    <name evidence="1" type="ORF">RPERSI_LOCUS11102</name>
</gene>
<evidence type="ECO:0000313" key="1">
    <source>
        <dbReference type="EMBL" id="CAG8718609.1"/>
    </source>
</evidence>
<protein>
    <submittedName>
        <fullName evidence="1">3508_t:CDS:1</fullName>
    </submittedName>
</protein>
<feature type="non-terminal residue" evidence="1">
    <location>
        <position position="1"/>
    </location>
</feature>
<name>A0ACA9PQ50_9GLOM</name>
<comment type="caution">
    <text evidence="1">The sequence shown here is derived from an EMBL/GenBank/DDBJ whole genome shotgun (WGS) entry which is preliminary data.</text>
</comment>